<evidence type="ECO:0000256" key="3">
    <source>
        <dbReference type="ARBA" id="ARBA00023163"/>
    </source>
</evidence>
<accession>A0ABV4K829</accession>
<evidence type="ECO:0000256" key="2">
    <source>
        <dbReference type="ARBA" id="ARBA00023125"/>
    </source>
</evidence>
<dbReference type="Pfam" id="PF12833">
    <property type="entry name" value="HTH_18"/>
    <property type="match status" value="1"/>
</dbReference>
<dbReference type="InterPro" id="IPR018060">
    <property type="entry name" value="HTH_AraC"/>
</dbReference>
<dbReference type="InterPro" id="IPR009057">
    <property type="entry name" value="Homeodomain-like_sf"/>
</dbReference>
<keyword evidence="3" id="KW-0804">Transcription</keyword>
<name>A0ABV4K829_9FLAO</name>
<protein>
    <submittedName>
        <fullName evidence="5">Helix-turn-helix transcriptional regulator</fullName>
    </submittedName>
</protein>
<evidence type="ECO:0000313" key="5">
    <source>
        <dbReference type="EMBL" id="MEZ7513794.1"/>
    </source>
</evidence>
<dbReference type="PANTHER" id="PTHR11019:SF159">
    <property type="entry name" value="TRANSCRIPTIONAL REGULATOR-RELATED"/>
    <property type="match status" value="1"/>
</dbReference>
<keyword evidence="2" id="KW-0238">DNA-binding</keyword>
<dbReference type="Gene3D" id="2.60.120.10">
    <property type="entry name" value="Jelly Rolls"/>
    <property type="match status" value="1"/>
</dbReference>
<dbReference type="SUPFAM" id="SSF51182">
    <property type="entry name" value="RmlC-like cupins"/>
    <property type="match status" value="1"/>
</dbReference>
<feature type="domain" description="HTH araC/xylS-type" evidence="4">
    <location>
        <begin position="165"/>
        <end position="263"/>
    </location>
</feature>
<dbReference type="PANTHER" id="PTHR11019">
    <property type="entry name" value="HTH-TYPE TRANSCRIPTIONAL REGULATOR NIMR"/>
    <property type="match status" value="1"/>
</dbReference>
<dbReference type="Proteomes" id="UP001568894">
    <property type="component" value="Unassembled WGS sequence"/>
</dbReference>
<dbReference type="SUPFAM" id="SSF46689">
    <property type="entry name" value="Homeodomain-like"/>
    <property type="match status" value="2"/>
</dbReference>
<evidence type="ECO:0000256" key="1">
    <source>
        <dbReference type="ARBA" id="ARBA00023015"/>
    </source>
</evidence>
<keyword evidence="6" id="KW-1185">Reference proteome</keyword>
<dbReference type="InterPro" id="IPR014710">
    <property type="entry name" value="RmlC-like_jellyroll"/>
</dbReference>
<dbReference type="PROSITE" id="PS01124">
    <property type="entry name" value="HTH_ARAC_FAMILY_2"/>
    <property type="match status" value="1"/>
</dbReference>
<dbReference type="InterPro" id="IPR003313">
    <property type="entry name" value="AraC-bd"/>
</dbReference>
<dbReference type="Pfam" id="PF02311">
    <property type="entry name" value="AraC_binding"/>
    <property type="match status" value="1"/>
</dbReference>
<dbReference type="EMBL" id="JASMRN010000001">
    <property type="protein sequence ID" value="MEZ7513794.1"/>
    <property type="molecule type" value="Genomic_DNA"/>
</dbReference>
<dbReference type="SMART" id="SM00342">
    <property type="entry name" value="HTH_ARAC"/>
    <property type="match status" value="1"/>
</dbReference>
<dbReference type="RefSeq" id="WP_371567224.1">
    <property type="nucleotide sequence ID" value="NZ_JASMRN010000001.1"/>
</dbReference>
<evidence type="ECO:0000313" key="6">
    <source>
        <dbReference type="Proteomes" id="UP001568894"/>
    </source>
</evidence>
<comment type="caution">
    <text evidence="5">The sequence shown here is derived from an EMBL/GenBank/DDBJ whole genome shotgun (WGS) entry which is preliminary data.</text>
</comment>
<gene>
    <name evidence="5" type="ORF">QO192_00715</name>
</gene>
<reference evidence="5 6" key="1">
    <citation type="submission" date="2023-05" db="EMBL/GenBank/DDBJ databases">
        <title>Adaptations of aquatic viruses from atmosphere-close ecosystems of the Central Arctic Ocean.</title>
        <authorList>
            <person name="Rahlff J."/>
            <person name="Holmfeldt K."/>
        </authorList>
    </citation>
    <scope>NUCLEOTIDE SEQUENCE [LARGE SCALE GENOMIC DNA]</scope>
    <source>
        <strain evidence="5 6">Arc14</strain>
    </source>
</reference>
<sequence>MTPKPLTFLEKIDQFPRSTYIYHSNMEVRLAMHSHTKHQLTYIEGGVAYLQTKENSYFLPARHFVWIPAGLDHFIELRTSITMMRNIYIPPPALAPNIFHSKMGIYPVSNLILEMISFTEHWSENITKKESEKYLYMKTLGNVIASANKTALAVVLPTTTNIRLRPILRHIYFNVDQTLQLQDIAKTFSLSSRSLSRLFRENLDISFLQYVKLTRIILSMEKLLQTDLSVSEIAYASGYNSLATFSNTFYEIAKVRPSDFRKINREKSN</sequence>
<proteinExistence type="predicted"/>
<organism evidence="5 6">
    <name type="scientific">Flavobacterium frigidarium</name>
    <dbReference type="NCBI Taxonomy" id="99286"/>
    <lineage>
        <taxon>Bacteria</taxon>
        <taxon>Pseudomonadati</taxon>
        <taxon>Bacteroidota</taxon>
        <taxon>Flavobacteriia</taxon>
        <taxon>Flavobacteriales</taxon>
        <taxon>Flavobacteriaceae</taxon>
        <taxon>Flavobacterium</taxon>
    </lineage>
</organism>
<dbReference type="InterPro" id="IPR011051">
    <property type="entry name" value="RmlC_Cupin_sf"/>
</dbReference>
<dbReference type="Gene3D" id="1.10.10.60">
    <property type="entry name" value="Homeodomain-like"/>
    <property type="match status" value="2"/>
</dbReference>
<evidence type="ECO:0000259" key="4">
    <source>
        <dbReference type="PROSITE" id="PS01124"/>
    </source>
</evidence>
<keyword evidence="1" id="KW-0805">Transcription regulation</keyword>